<dbReference type="PIRSF" id="PIRSF000168">
    <property type="entry name" value="Acyl-CoA_oxidase"/>
    <property type="match status" value="1"/>
</dbReference>
<feature type="domain" description="Acyl-CoA oxidase C-alpha1" evidence="22">
    <location>
        <begin position="307"/>
        <end position="471"/>
    </location>
</feature>
<dbReference type="InterPro" id="IPR034171">
    <property type="entry name" value="ACO"/>
</dbReference>
<dbReference type="InterPro" id="IPR006091">
    <property type="entry name" value="Acyl-CoA_Oxase/DH_mid-dom"/>
</dbReference>
<name>A0ABD0WF82_UMBPY</name>
<evidence type="ECO:0000256" key="9">
    <source>
        <dbReference type="ARBA" id="ARBA00023098"/>
    </source>
</evidence>
<evidence type="ECO:0000256" key="4">
    <source>
        <dbReference type="ARBA" id="ARBA00006288"/>
    </source>
</evidence>
<keyword evidence="24" id="KW-1185">Reference proteome</keyword>
<dbReference type="Gene3D" id="2.40.110.10">
    <property type="entry name" value="Butyryl-CoA Dehydrogenase, subunit A, domain 2"/>
    <property type="match status" value="1"/>
</dbReference>
<keyword evidence="5 17" id="KW-0285">Flavoprotein</keyword>
<dbReference type="GO" id="GO:0003997">
    <property type="term" value="F:acyl-CoA oxidase activity"/>
    <property type="evidence" value="ECO:0007669"/>
    <property type="project" value="UniProtKB-EC"/>
</dbReference>
<feature type="domain" description="Acyl-CoA oxidase/dehydrogenase middle" evidence="21">
    <location>
        <begin position="160"/>
        <end position="269"/>
    </location>
</feature>
<accession>A0ABD0WF82</accession>
<evidence type="ECO:0000256" key="1">
    <source>
        <dbReference type="ARBA" id="ARBA00001974"/>
    </source>
</evidence>
<comment type="catalytic activity">
    <reaction evidence="14">
        <text>tetracosanoyl-CoA + O2 = (2E)-tetracosenoyl-CoA + H2O2</text>
        <dbReference type="Rhea" id="RHEA:40319"/>
        <dbReference type="ChEBI" id="CHEBI:15379"/>
        <dbReference type="ChEBI" id="CHEBI:16240"/>
        <dbReference type="ChEBI" id="CHEBI:65052"/>
        <dbReference type="ChEBI" id="CHEBI:74693"/>
    </reaction>
    <physiologicalReaction direction="left-to-right" evidence="14">
        <dbReference type="Rhea" id="RHEA:40320"/>
    </physiologicalReaction>
</comment>
<dbReference type="FunFam" id="2.40.110.10:FF:000005">
    <property type="entry name" value="Acyl-coenzyme A oxidase"/>
    <property type="match status" value="1"/>
</dbReference>
<evidence type="ECO:0000259" key="22">
    <source>
        <dbReference type="Pfam" id="PF22924"/>
    </source>
</evidence>
<evidence type="ECO:0000256" key="5">
    <source>
        <dbReference type="ARBA" id="ARBA00022630"/>
    </source>
</evidence>
<organism evidence="23 24">
    <name type="scientific">Umbra pygmaea</name>
    <name type="common">Eastern mudminnow</name>
    <dbReference type="NCBI Taxonomy" id="75934"/>
    <lineage>
        <taxon>Eukaryota</taxon>
        <taxon>Metazoa</taxon>
        <taxon>Chordata</taxon>
        <taxon>Craniata</taxon>
        <taxon>Vertebrata</taxon>
        <taxon>Euteleostomi</taxon>
        <taxon>Actinopterygii</taxon>
        <taxon>Neopterygii</taxon>
        <taxon>Teleostei</taxon>
        <taxon>Protacanthopterygii</taxon>
        <taxon>Esociformes</taxon>
        <taxon>Umbridae</taxon>
        <taxon>Umbra</taxon>
    </lineage>
</organism>
<keyword evidence="10" id="KW-0576">Peroxisome</keyword>
<comment type="caution">
    <text evidence="23">The sequence shown here is derived from an EMBL/GenBank/DDBJ whole genome shotgun (WGS) entry which is preliminary data.</text>
</comment>
<comment type="catalytic activity">
    <reaction evidence="12">
        <text>hexadecanedioyl-CoA + O2 = (2E)-hexadecenedioyl-CoA + H2O2</text>
        <dbReference type="Rhea" id="RHEA:40275"/>
        <dbReference type="ChEBI" id="CHEBI:15379"/>
        <dbReference type="ChEBI" id="CHEBI:16240"/>
        <dbReference type="ChEBI" id="CHEBI:77075"/>
        <dbReference type="ChEBI" id="CHEBI:77085"/>
    </reaction>
    <physiologicalReaction direction="left-to-right" evidence="12">
        <dbReference type="Rhea" id="RHEA:40276"/>
    </physiologicalReaction>
</comment>
<comment type="catalytic activity">
    <reaction evidence="13">
        <text>hexadecanoyl-CoA + O2 = (2E)-hexadecenoyl-CoA + H2O2</text>
        <dbReference type="Rhea" id="RHEA:40167"/>
        <dbReference type="ChEBI" id="CHEBI:15379"/>
        <dbReference type="ChEBI" id="CHEBI:16240"/>
        <dbReference type="ChEBI" id="CHEBI:57379"/>
        <dbReference type="ChEBI" id="CHEBI:61526"/>
    </reaction>
    <physiologicalReaction direction="left-to-right" evidence="13">
        <dbReference type="Rhea" id="RHEA:40168"/>
    </physiologicalReaction>
</comment>
<dbReference type="Pfam" id="PF22924">
    <property type="entry name" value="ACOX_C_alpha1"/>
    <property type="match status" value="1"/>
</dbReference>
<comment type="pathway">
    <text evidence="3">Lipid metabolism; peroxisomal fatty acid beta-oxidation.</text>
</comment>
<feature type="binding site" evidence="19">
    <location>
        <position position="203"/>
    </location>
    <ligand>
        <name>FAD</name>
        <dbReference type="ChEBI" id="CHEBI:57692"/>
    </ligand>
</feature>
<dbReference type="FunFam" id="1.20.140.10:FF:000007">
    <property type="entry name" value="Acyl-coenzyme A oxidase"/>
    <property type="match status" value="1"/>
</dbReference>
<sequence length="705" mass="79688">MSVPRHTEPKSDKMKQGLPDFPCGPLDLYRKKASFNWKEMAIFLEGEDVLALKQHVFQTLENDPIFARIPGEDLSTERMREITFRRCKQLFRYNFLTQDDLMENPWRIVVLNDCLGMYDWSLGAKFFLNKGMFGQTVAKTGSQRHMQFVQDTENMMTFGCFALTELSHGSNTRAMRTTAKYDPRTQEFVINSPDFEAAKFWVGNLGKTATHAVVFAQLYTPDGACHGLHSFIVQVRDPKTLLAMPGVLVGDMGKKLGQNGLDNGFAMFNSVRIPRENLLNKTGDVSPEGNYITPFKDINKRFGASLGALSGGRISITRMAVVNLKLAMTIAIRFSATRHQFGPKDDQEIPVIEYQLQQWRLIPYVAALYALNHFSKSIFMNFVEFQFGLMMQDKSDRQAELGREMHAISCSSKPLGSWTVQKGVQECREACGGHGYLAMNRLGSLRDDNDPNCTYEGDNNVLLQQTSNYLLSQLHAKQRDGVSIASPLESVNFIEDLDSILKTKFTASSMEQCMDSAVPLASYKWLVCYFLRESQRRLSQEKASGKDDFEARNNSQVFFCRSLSIVYIEHTVVQRFHDQTHDKDTPAGLRPVLKRLCALYGLWTLSNHMATLYQGGYISGWEPADWIQKAILTLCAQLKDDAVALVDAIAPPDFILNSPIGKADGELYKNLWSTVMQGNKVLERPSWWAEFTSDKPVVGSLRPKL</sequence>
<dbReference type="SUPFAM" id="SSF56645">
    <property type="entry name" value="Acyl-CoA dehydrogenase NM domain-like"/>
    <property type="match status" value="1"/>
</dbReference>
<evidence type="ECO:0000256" key="14">
    <source>
        <dbReference type="ARBA" id="ARBA00048405"/>
    </source>
</evidence>
<evidence type="ECO:0000256" key="18">
    <source>
        <dbReference type="PIRSR" id="PIRSR000168-1"/>
    </source>
</evidence>
<feature type="domain" description="Acyl-CoA oxidase C-terminal" evidence="20">
    <location>
        <begin position="517"/>
        <end position="692"/>
    </location>
</feature>
<reference evidence="23 24" key="1">
    <citation type="submission" date="2024-06" db="EMBL/GenBank/DDBJ databases">
        <authorList>
            <person name="Pan Q."/>
            <person name="Wen M."/>
            <person name="Jouanno E."/>
            <person name="Zahm M."/>
            <person name="Klopp C."/>
            <person name="Cabau C."/>
            <person name="Louis A."/>
            <person name="Berthelot C."/>
            <person name="Parey E."/>
            <person name="Roest Crollius H."/>
            <person name="Montfort J."/>
            <person name="Robinson-Rechavi M."/>
            <person name="Bouchez O."/>
            <person name="Lampietro C."/>
            <person name="Lopez Roques C."/>
            <person name="Donnadieu C."/>
            <person name="Postlethwait J."/>
            <person name="Bobe J."/>
            <person name="Verreycken H."/>
            <person name="Guiguen Y."/>
        </authorList>
    </citation>
    <scope>NUCLEOTIDE SEQUENCE [LARGE SCALE GENOMIC DNA]</scope>
    <source>
        <strain evidence="23">Up_M1</strain>
        <tissue evidence="23">Testis</tissue>
    </source>
</reference>
<dbReference type="InterPro" id="IPR012258">
    <property type="entry name" value="Acyl-CoA_oxidase"/>
</dbReference>
<keyword evidence="6 17" id="KW-0274">FAD</keyword>
<dbReference type="Pfam" id="PF01756">
    <property type="entry name" value="ACOX"/>
    <property type="match status" value="1"/>
</dbReference>
<protein>
    <recommendedName>
        <fullName evidence="17">Acyl-coenzyme A oxidase</fullName>
    </recommendedName>
</protein>
<dbReference type="InterPro" id="IPR055060">
    <property type="entry name" value="ACOX_C_alpha1"/>
</dbReference>
<dbReference type="FunFam" id="1.20.140.10:FF:000010">
    <property type="entry name" value="Acyl-coenzyme A oxidase"/>
    <property type="match status" value="1"/>
</dbReference>
<dbReference type="PANTHER" id="PTHR10909:SF390">
    <property type="entry name" value="PEROXISOMAL ACYL-COENZYME A OXIDASE 3"/>
    <property type="match status" value="1"/>
</dbReference>
<dbReference type="InterPro" id="IPR046373">
    <property type="entry name" value="Acyl-CoA_Oxase/DH_mid-dom_sf"/>
</dbReference>
<dbReference type="SUPFAM" id="SSF47203">
    <property type="entry name" value="Acyl-CoA dehydrogenase C-terminal domain-like"/>
    <property type="match status" value="2"/>
</dbReference>
<feature type="binding site" evidence="19">
    <location>
        <position position="164"/>
    </location>
    <ligand>
        <name>FAD</name>
        <dbReference type="ChEBI" id="CHEBI:57692"/>
    </ligand>
</feature>
<keyword evidence="8" id="KW-0560">Oxidoreductase</keyword>
<gene>
    <name evidence="23" type="ORF">UPYG_G00236160</name>
</gene>
<comment type="subcellular location">
    <subcellularLocation>
        <location evidence="2">Peroxisome</location>
    </subcellularLocation>
</comment>
<dbReference type="EMBL" id="JAGEUA010000007">
    <property type="protein sequence ID" value="KAL0970030.1"/>
    <property type="molecule type" value="Genomic_DNA"/>
</dbReference>
<dbReference type="Gene3D" id="1.20.140.10">
    <property type="entry name" value="Butyryl-CoA Dehydrogenase, subunit A, domain 3"/>
    <property type="match status" value="2"/>
</dbReference>
<keyword evidence="7" id="KW-0276">Fatty acid metabolism</keyword>
<dbReference type="InterPro" id="IPR036250">
    <property type="entry name" value="AcylCo_DH-like_C"/>
</dbReference>
<feature type="active site" description="Proton acceptor" evidence="18">
    <location>
        <position position="456"/>
    </location>
</feature>
<evidence type="ECO:0000256" key="8">
    <source>
        <dbReference type="ARBA" id="ARBA00023002"/>
    </source>
</evidence>
<dbReference type="CDD" id="cd01150">
    <property type="entry name" value="AXO"/>
    <property type="match status" value="1"/>
</dbReference>
<dbReference type="GO" id="GO:0005777">
    <property type="term" value="C:peroxisome"/>
    <property type="evidence" value="ECO:0007669"/>
    <property type="project" value="UniProtKB-SubCell"/>
</dbReference>
<comment type="similarity">
    <text evidence="4 17">Belongs to the acyl-CoA oxidase family.</text>
</comment>
<evidence type="ECO:0000259" key="20">
    <source>
        <dbReference type="Pfam" id="PF01756"/>
    </source>
</evidence>
<comment type="cofactor">
    <cofactor evidence="1">
        <name>FAD</name>
        <dbReference type="ChEBI" id="CHEBI:57692"/>
    </cofactor>
</comment>
<dbReference type="InterPro" id="IPR009100">
    <property type="entry name" value="AcylCoA_DH/oxidase_NM_dom_sf"/>
</dbReference>
<dbReference type="Proteomes" id="UP001557470">
    <property type="component" value="Unassembled WGS sequence"/>
</dbReference>
<keyword evidence="9" id="KW-0443">Lipid metabolism</keyword>
<evidence type="ECO:0000256" key="19">
    <source>
        <dbReference type="PIRSR" id="PIRSR000168-2"/>
    </source>
</evidence>
<comment type="function">
    <text evidence="16">Oxidizes the CoA-esters of 2-methyl-branched fatty acids.</text>
</comment>
<evidence type="ECO:0000256" key="12">
    <source>
        <dbReference type="ARBA" id="ARBA00036704"/>
    </source>
</evidence>
<evidence type="ECO:0000256" key="17">
    <source>
        <dbReference type="PIRNR" id="PIRNR000168"/>
    </source>
</evidence>
<evidence type="ECO:0000313" key="23">
    <source>
        <dbReference type="EMBL" id="KAL0970030.1"/>
    </source>
</evidence>
<dbReference type="InterPro" id="IPR002655">
    <property type="entry name" value="Acyl-CoA_oxidase_C"/>
</dbReference>
<evidence type="ECO:0000256" key="15">
    <source>
        <dbReference type="ARBA" id="ARBA00053000"/>
    </source>
</evidence>
<evidence type="ECO:0000256" key="10">
    <source>
        <dbReference type="ARBA" id="ARBA00023140"/>
    </source>
</evidence>
<dbReference type="PANTHER" id="PTHR10909">
    <property type="entry name" value="ELECTRON TRANSPORT OXIDOREDUCTASE"/>
    <property type="match status" value="1"/>
</dbReference>
<evidence type="ECO:0000256" key="3">
    <source>
        <dbReference type="ARBA" id="ARBA00004846"/>
    </source>
</evidence>
<comment type="catalytic activity">
    <reaction evidence="15">
        <text>(2S)-pristanoyl-CoA + O2 = (2E)-pristenoyl-CoA + H2O2</text>
        <dbReference type="Rhea" id="RHEA:40459"/>
        <dbReference type="ChEBI" id="CHEBI:15379"/>
        <dbReference type="ChEBI" id="CHEBI:16240"/>
        <dbReference type="ChEBI" id="CHEBI:77099"/>
        <dbReference type="ChEBI" id="CHEBI:77293"/>
    </reaction>
    <physiologicalReaction direction="left-to-right" evidence="15">
        <dbReference type="Rhea" id="RHEA:40460"/>
    </physiologicalReaction>
</comment>
<evidence type="ECO:0000259" key="21">
    <source>
        <dbReference type="Pfam" id="PF02770"/>
    </source>
</evidence>
<evidence type="ECO:0000313" key="24">
    <source>
        <dbReference type="Proteomes" id="UP001557470"/>
    </source>
</evidence>
<dbReference type="GO" id="GO:0006631">
    <property type="term" value="P:fatty acid metabolic process"/>
    <property type="evidence" value="ECO:0007669"/>
    <property type="project" value="UniProtKB-KW"/>
</dbReference>
<dbReference type="Pfam" id="PF02770">
    <property type="entry name" value="Acyl-CoA_dh_M"/>
    <property type="match status" value="1"/>
</dbReference>
<evidence type="ECO:0000256" key="2">
    <source>
        <dbReference type="ARBA" id="ARBA00004275"/>
    </source>
</evidence>
<evidence type="ECO:0000256" key="16">
    <source>
        <dbReference type="ARBA" id="ARBA00059159"/>
    </source>
</evidence>
<evidence type="ECO:0000256" key="6">
    <source>
        <dbReference type="ARBA" id="ARBA00022827"/>
    </source>
</evidence>
<comment type="catalytic activity">
    <reaction evidence="11">
        <text>a 2,3-saturated acyl-CoA + O2 = a (2E)-enoyl-CoA + H2O2</text>
        <dbReference type="Rhea" id="RHEA:38959"/>
        <dbReference type="ChEBI" id="CHEBI:15379"/>
        <dbReference type="ChEBI" id="CHEBI:16240"/>
        <dbReference type="ChEBI" id="CHEBI:58856"/>
        <dbReference type="ChEBI" id="CHEBI:65111"/>
        <dbReference type="EC" id="1.3.3.6"/>
    </reaction>
    <physiologicalReaction direction="left-to-right" evidence="11">
        <dbReference type="Rhea" id="RHEA:38960"/>
    </physiologicalReaction>
</comment>
<proteinExistence type="inferred from homology"/>
<evidence type="ECO:0000256" key="7">
    <source>
        <dbReference type="ARBA" id="ARBA00022832"/>
    </source>
</evidence>
<evidence type="ECO:0000256" key="13">
    <source>
        <dbReference type="ARBA" id="ARBA00036893"/>
    </source>
</evidence>
<dbReference type="AlphaFoldDB" id="A0ABD0WF82"/>
<evidence type="ECO:0000256" key="11">
    <source>
        <dbReference type="ARBA" id="ARBA00036397"/>
    </source>
</evidence>